<organism evidence="3 4">
    <name type="scientific">Aspergillus thermomutatus</name>
    <name type="common">Neosartorya pseudofischeri</name>
    <dbReference type="NCBI Taxonomy" id="41047"/>
    <lineage>
        <taxon>Eukaryota</taxon>
        <taxon>Fungi</taxon>
        <taxon>Dikarya</taxon>
        <taxon>Ascomycota</taxon>
        <taxon>Pezizomycotina</taxon>
        <taxon>Eurotiomycetes</taxon>
        <taxon>Eurotiomycetidae</taxon>
        <taxon>Eurotiales</taxon>
        <taxon>Aspergillaceae</taxon>
        <taxon>Aspergillus</taxon>
        <taxon>Aspergillus subgen. Fumigati</taxon>
    </lineage>
</organism>
<proteinExistence type="predicted"/>
<dbReference type="EMBL" id="NKHU02000048">
    <property type="protein sequence ID" value="RHZ60805.1"/>
    <property type="molecule type" value="Genomic_DNA"/>
</dbReference>
<dbReference type="InterPro" id="IPR037473">
    <property type="entry name" value="Lcp-like"/>
</dbReference>
<dbReference type="PANTHER" id="PTHR37539">
    <property type="entry name" value="SECRETED PROTEIN-RELATED"/>
    <property type="match status" value="1"/>
</dbReference>
<gene>
    <name evidence="3" type="ORF">CDV56_106699</name>
</gene>
<dbReference type="AlphaFoldDB" id="A0A397HCG9"/>
<keyword evidence="1" id="KW-0472">Membrane</keyword>
<dbReference type="RefSeq" id="XP_026616235.1">
    <property type="nucleotide sequence ID" value="XM_026760318.1"/>
</dbReference>
<dbReference type="PANTHER" id="PTHR37539:SF1">
    <property type="entry name" value="ER-BOUND OXYGENASE MPAB_MPAB'_RUBBER OXYGENASE CATALYTIC DOMAIN-CONTAINING PROTEIN"/>
    <property type="match status" value="1"/>
</dbReference>
<keyword evidence="1" id="KW-1133">Transmembrane helix</keyword>
<dbReference type="Pfam" id="PF09995">
    <property type="entry name" value="MPAB_Lcp_cat"/>
    <property type="match status" value="1"/>
</dbReference>
<dbReference type="OrthoDB" id="6361347at2759"/>
<protein>
    <recommendedName>
        <fullName evidence="2">ER-bound oxygenase mpaB/mpaB'/Rubber oxygenase catalytic domain-containing protein</fullName>
    </recommendedName>
</protein>
<feature type="transmembrane region" description="Helical" evidence="1">
    <location>
        <begin position="394"/>
        <end position="413"/>
    </location>
</feature>
<dbReference type="GeneID" id="38128673"/>
<reference evidence="3" key="1">
    <citation type="submission" date="2018-08" db="EMBL/GenBank/DDBJ databases">
        <title>Draft genome sequence of azole-resistant Aspergillus thermomutatus (Neosartorya pseudofischeri) strain HMR AF 39, isolated from a human nasal aspirate.</title>
        <authorList>
            <person name="Parent-Michaud M."/>
            <person name="Dufresne P.J."/>
            <person name="Fournier E."/>
            <person name="Martineau C."/>
            <person name="Moreira S."/>
            <person name="Perkins V."/>
            <person name="De Repentigny L."/>
            <person name="Dufresne S.F."/>
        </authorList>
    </citation>
    <scope>NUCLEOTIDE SEQUENCE [LARGE SCALE GENOMIC DNA]</scope>
    <source>
        <strain evidence="3">HMR AF 39</strain>
    </source>
</reference>
<feature type="domain" description="ER-bound oxygenase mpaB/mpaB'/Rubber oxygenase catalytic" evidence="2">
    <location>
        <begin position="148"/>
        <end position="309"/>
    </location>
</feature>
<dbReference type="Proteomes" id="UP000215305">
    <property type="component" value="Unassembled WGS sequence"/>
</dbReference>
<keyword evidence="1" id="KW-0812">Transmembrane</keyword>
<evidence type="ECO:0000259" key="2">
    <source>
        <dbReference type="Pfam" id="PF09995"/>
    </source>
</evidence>
<dbReference type="STRING" id="41047.A0A397HCG9"/>
<evidence type="ECO:0000313" key="3">
    <source>
        <dbReference type="EMBL" id="RHZ60805.1"/>
    </source>
</evidence>
<evidence type="ECO:0000313" key="4">
    <source>
        <dbReference type="Proteomes" id="UP000215305"/>
    </source>
</evidence>
<sequence length="426" mass="48292">MSSTSSFLNSSPRVGETISKWGYSFKWTDSHLAQETIKPLRQEYDTLGAAALERIQAVRAALLEESKAKGTSPPPNDLYILLRDHHSEDETLSQFWNELHTVPDWVDWEQLERGQRFFYRYAIANIVGFALQGFMAENSAASGVVEVLVRTVAHPGHLAAIQPGGDGHIATIRVRLLHSAVRQRILKLCERKPEYYDVSQHGVPVNTLDSIHSISTFSCNPMWLQLPKFGVRPSQQEIDDYIALFRYLGYLLGTPPASFETSEKAKLTMESCYLHELRITETSRVVAYNFVHRWINGDELCDELGLGRPGVWHYLAFTGHCVLVVFMAWMQRLVPGLDGFVINLFRSILYRGIVQRKSRTSFPFQYVPQEGKKTGREAYQAGIKVQNDRKMSHVSIGLFEFICLSVVLVFGSITVGEQYQTILEAV</sequence>
<dbReference type="InterPro" id="IPR018713">
    <property type="entry name" value="MPAB/Lcp_cat_dom"/>
</dbReference>
<accession>A0A397HCG9</accession>
<name>A0A397HCG9_ASPTH</name>
<evidence type="ECO:0000256" key="1">
    <source>
        <dbReference type="SAM" id="Phobius"/>
    </source>
</evidence>
<feature type="transmembrane region" description="Helical" evidence="1">
    <location>
        <begin position="311"/>
        <end position="330"/>
    </location>
</feature>
<dbReference type="GO" id="GO:0016491">
    <property type="term" value="F:oxidoreductase activity"/>
    <property type="evidence" value="ECO:0007669"/>
    <property type="project" value="InterPro"/>
</dbReference>
<keyword evidence="4" id="KW-1185">Reference proteome</keyword>
<dbReference type="VEuPathDB" id="FungiDB:CDV56_106699"/>
<comment type="caution">
    <text evidence="3">The sequence shown here is derived from an EMBL/GenBank/DDBJ whole genome shotgun (WGS) entry which is preliminary data.</text>
</comment>